<dbReference type="EMBL" id="KD227489">
    <property type="protein sequence ID" value="EMS50801.1"/>
    <property type="molecule type" value="Genomic_DNA"/>
</dbReference>
<organism evidence="1">
    <name type="scientific">Triticum urartu</name>
    <name type="common">Red wild einkorn</name>
    <name type="synonym">Crithodium urartu</name>
    <dbReference type="NCBI Taxonomy" id="4572"/>
    <lineage>
        <taxon>Eukaryota</taxon>
        <taxon>Viridiplantae</taxon>
        <taxon>Streptophyta</taxon>
        <taxon>Embryophyta</taxon>
        <taxon>Tracheophyta</taxon>
        <taxon>Spermatophyta</taxon>
        <taxon>Magnoliopsida</taxon>
        <taxon>Liliopsida</taxon>
        <taxon>Poales</taxon>
        <taxon>Poaceae</taxon>
        <taxon>BOP clade</taxon>
        <taxon>Pooideae</taxon>
        <taxon>Triticodae</taxon>
        <taxon>Triticeae</taxon>
        <taxon>Triticinae</taxon>
        <taxon>Triticum</taxon>
    </lineage>
</organism>
<protein>
    <submittedName>
        <fullName evidence="1">Uncharacterized protein</fullName>
    </submittedName>
</protein>
<reference evidence="1" key="1">
    <citation type="journal article" date="2013" name="Nature">
        <title>Draft genome of the wheat A-genome progenitor Triticum urartu.</title>
        <authorList>
            <person name="Ling H.Q."/>
            <person name="Zhao S."/>
            <person name="Liu D."/>
            <person name="Wang J."/>
            <person name="Sun H."/>
            <person name="Zhang C."/>
            <person name="Fan H."/>
            <person name="Li D."/>
            <person name="Dong L."/>
            <person name="Tao Y."/>
            <person name="Gao C."/>
            <person name="Wu H."/>
            <person name="Li Y."/>
            <person name="Cui Y."/>
            <person name="Guo X."/>
            <person name="Zheng S."/>
            <person name="Wang B."/>
            <person name="Yu K."/>
            <person name="Liang Q."/>
            <person name="Yang W."/>
            <person name="Lou X."/>
            <person name="Chen J."/>
            <person name="Feng M."/>
            <person name="Jian J."/>
            <person name="Zhang X."/>
            <person name="Luo G."/>
            <person name="Jiang Y."/>
            <person name="Liu J."/>
            <person name="Wang Z."/>
            <person name="Sha Y."/>
            <person name="Zhang B."/>
            <person name="Wu H."/>
            <person name="Tang D."/>
            <person name="Shen Q."/>
            <person name="Xue P."/>
            <person name="Zou S."/>
            <person name="Wang X."/>
            <person name="Liu X."/>
            <person name="Wang F."/>
            <person name="Yang Y."/>
            <person name="An X."/>
            <person name="Dong Z."/>
            <person name="Zhang K."/>
            <person name="Zhang X."/>
            <person name="Luo M.C."/>
            <person name="Dvorak J."/>
            <person name="Tong Y."/>
            <person name="Wang J."/>
            <person name="Yang H."/>
            <person name="Li Z."/>
            <person name="Wang D."/>
            <person name="Zhang A."/>
            <person name="Wang J."/>
        </authorList>
    </citation>
    <scope>NUCLEOTIDE SEQUENCE</scope>
</reference>
<dbReference type="AlphaFoldDB" id="M7YUL3"/>
<accession>M7YUL3</accession>
<gene>
    <name evidence="1" type="ORF">TRIUR3_00902</name>
</gene>
<name>M7YUL3_TRIUA</name>
<proteinExistence type="predicted"/>
<evidence type="ECO:0000313" key="1">
    <source>
        <dbReference type="EMBL" id="EMS50801.1"/>
    </source>
</evidence>
<sequence>MLIHQNRLCPSLLAQFTGEHIPGGIGDGVVCSVGLLCGVPIGPYNYDVLEGMTFDNIYESFNADFEDGTIGQVWIFESILHGEYGEGMNIEVLVLAERRCRRELLCRCRGSAAVALSSGSVAAALSSGSAAAALWSAQIVRRLRRSHDGGDPDGLRRRDPAGYEVRRQADPDLRQDAVFFVYVRGWGSVDCS</sequence>